<evidence type="ECO:0000313" key="6">
    <source>
        <dbReference type="Proteomes" id="UP001212841"/>
    </source>
</evidence>
<dbReference type="EMBL" id="JADGJD010000026">
    <property type="protein sequence ID" value="KAJ3056638.1"/>
    <property type="molecule type" value="Genomic_DNA"/>
</dbReference>
<dbReference type="Gene3D" id="3.40.50.300">
    <property type="entry name" value="P-loop containing nucleotide triphosphate hydrolases"/>
    <property type="match status" value="2"/>
</dbReference>
<dbReference type="InterPro" id="IPR003959">
    <property type="entry name" value="ATPase_AAA_core"/>
</dbReference>
<sequence>MCFIVGITNKLEALDSYIRHHQRLRPMIEISIRTAEQRAQILAYHTKSYSFDADQQEQILVEVARVTHGFVGSDLQGLCREVIVQALRKTSSPILGLKDFQNALKTVRPAALHDLISKVPNHKFEQLFGIDDVIRQIRAKVVQPFRDFAKYNEMGVTPPRGILLHGSSGVGKTVLACAVVNETGFNCVYVEGPKIKSKVVGASERNIADVFSQARSSAPCILLFDQVTSNLAEMDGVLAADPNELSGRVFIVGVTNRPGVIDAAVMRPGRLDEHIALQPPSKEARCEILRGFLARMPNTVSNEDAEAMSAQLKGYSGADLENICREAALLALRSDLSVQEVTFDHLQKAVKVVPPSFNL</sequence>
<accession>A0AAD5X4U1</accession>
<dbReference type="Proteomes" id="UP001212841">
    <property type="component" value="Unassembled WGS sequence"/>
</dbReference>
<evidence type="ECO:0000256" key="2">
    <source>
        <dbReference type="ARBA" id="ARBA00022741"/>
    </source>
</evidence>
<evidence type="ECO:0000313" key="5">
    <source>
        <dbReference type="EMBL" id="KAJ3056638.1"/>
    </source>
</evidence>
<comment type="similarity">
    <text evidence="1">Belongs to the AAA ATPase family.</text>
</comment>
<name>A0AAD5X4U1_9FUNG</name>
<proteinExistence type="inferred from homology"/>
<dbReference type="GO" id="GO:0016887">
    <property type="term" value="F:ATP hydrolysis activity"/>
    <property type="evidence" value="ECO:0007669"/>
    <property type="project" value="InterPro"/>
</dbReference>
<evidence type="ECO:0000256" key="1">
    <source>
        <dbReference type="ARBA" id="ARBA00006914"/>
    </source>
</evidence>
<dbReference type="GO" id="GO:0005524">
    <property type="term" value="F:ATP binding"/>
    <property type="evidence" value="ECO:0007669"/>
    <property type="project" value="UniProtKB-KW"/>
</dbReference>
<keyword evidence="2" id="KW-0547">Nucleotide-binding</keyword>
<protein>
    <recommendedName>
        <fullName evidence="4">AAA+ ATPase domain-containing protein</fullName>
    </recommendedName>
</protein>
<dbReference type="InterPro" id="IPR027417">
    <property type="entry name" value="P-loop_NTPase"/>
</dbReference>
<dbReference type="InterPro" id="IPR003593">
    <property type="entry name" value="AAA+_ATPase"/>
</dbReference>
<dbReference type="InterPro" id="IPR050168">
    <property type="entry name" value="AAA_ATPase_domain"/>
</dbReference>
<dbReference type="Pfam" id="PF17862">
    <property type="entry name" value="AAA_lid_3"/>
    <property type="match status" value="2"/>
</dbReference>
<dbReference type="Pfam" id="PF00004">
    <property type="entry name" value="AAA"/>
    <property type="match status" value="1"/>
</dbReference>
<dbReference type="PANTHER" id="PTHR23077">
    <property type="entry name" value="AAA-FAMILY ATPASE"/>
    <property type="match status" value="1"/>
</dbReference>
<keyword evidence="3" id="KW-0067">ATP-binding</keyword>
<reference evidence="5" key="1">
    <citation type="submission" date="2020-05" db="EMBL/GenBank/DDBJ databases">
        <title>Phylogenomic resolution of chytrid fungi.</title>
        <authorList>
            <person name="Stajich J.E."/>
            <person name="Amses K."/>
            <person name="Simmons R."/>
            <person name="Seto K."/>
            <person name="Myers J."/>
            <person name="Bonds A."/>
            <person name="Quandt C.A."/>
            <person name="Barry K."/>
            <person name="Liu P."/>
            <person name="Grigoriev I."/>
            <person name="Longcore J.E."/>
            <person name="James T.Y."/>
        </authorList>
    </citation>
    <scope>NUCLEOTIDE SEQUENCE</scope>
    <source>
        <strain evidence="5">JEL0318</strain>
    </source>
</reference>
<dbReference type="InterPro" id="IPR041569">
    <property type="entry name" value="AAA_lid_3"/>
</dbReference>
<evidence type="ECO:0000259" key="4">
    <source>
        <dbReference type="SMART" id="SM00382"/>
    </source>
</evidence>
<keyword evidence="6" id="KW-1185">Reference proteome</keyword>
<dbReference type="PANTHER" id="PTHR23077:SF171">
    <property type="entry name" value="NUCLEAR VALOSIN-CONTAINING PROTEIN-LIKE"/>
    <property type="match status" value="1"/>
</dbReference>
<comment type="caution">
    <text evidence="5">The sequence shown here is derived from an EMBL/GenBank/DDBJ whole genome shotgun (WGS) entry which is preliminary data.</text>
</comment>
<dbReference type="Gene3D" id="1.10.8.60">
    <property type="match status" value="2"/>
</dbReference>
<evidence type="ECO:0000256" key="3">
    <source>
        <dbReference type="ARBA" id="ARBA00022840"/>
    </source>
</evidence>
<organism evidence="5 6">
    <name type="scientific">Rhizophlyctis rosea</name>
    <dbReference type="NCBI Taxonomy" id="64517"/>
    <lineage>
        <taxon>Eukaryota</taxon>
        <taxon>Fungi</taxon>
        <taxon>Fungi incertae sedis</taxon>
        <taxon>Chytridiomycota</taxon>
        <taxon>Chytridiomycota incertae sedis</taxon>
        <taxon>Chytridiomycetes</taxon>
        <taxon>Rhizophlyctidales</taxon>
        <taxon>Rhizophlyctidaceae</taxon>
        <taxon>Rhizophlyctis</taxon>
    </lineage>
</organism>
<dbReference type="AlphaFoldDB" id="A0AAD5X4U1"/>
<feature type="domain" description="AAA+ ATPase" evidence="4">
    <location>
        <begin position="158"/>
        <end position="281"/>
    </location>
</feature>
<gene>
    <name evidence="5" type="ORF">HK097_005562</name>
</gene>
<dbReference type="SUPFAM" id="SSF52540">
    <property type="entry name" value="P-loop containing nucleoside triphosphate hydrolases"/>
    <property type="match status" value="2"/>
</dbReference>
<dbReference type="SMART" id="SM00382">
    <property type="entry name" value="AAA"/>
    <property type="match status" value="1"/>
</dbReference>